<proteinExistence type="predicted"/>
<sequence>MTDNHPKPKKESTTTRKLKPRKKSLRTKGSPRVTRATSDRLKELWATPEFRERMKQRDKDRIDAAKNNPAAFSRLGIPDGMKRAEAMRIWTQANALADKFIAALKKTGEILDDPDAATVLYKGFRVPATDDGLAEVALRQAFVLAVGPTSPHVKAKALNIVLTYTRAKPANKSKLLLGEVTEFLDAISNENS</sequence>
<dbReference type="RefSeq" id="WP_171707674.1">
    <property type="nucleotide sequence ID" value="NZ_JAAVLW010000001.1"/>
</dbReference>
<dbReference type="AlphaFoldDB" id="A0A7Y4LZV9"/>
<feature type="region of interest" description="Disordered" evidence="1">
    <location>
        <begin position="1"/>
        <end position="40"/>
    </location>
</feature>
<dbReference type="EMBL" id="JAAVLW010000001">
    <property type="protein sequence ID" value="NOJ44729.1"/>
    <property type="molecule type" value="Genomic_DNA"/>
</dbReference>
<organism evidence="2 3">
    <name type="scientific">Bradyrhizobium archetypum</name>
    <dbReference type="NCBI Taxonomy" id="2721160"/>
    <lineage>
        <taxon>Bacteria</taxon>
        <taxon>Pseudomonadati</taxon>
        <taxon>Pseudomonadota</taxon>
        <taxon>Alphaproteobacteria</taxon>
        <taxon>Hyphomicrobiales</taxon>
        <taxon>Nitrobacteraceae</taxon>
        <taxon>Bradyrhizobium</taxon>
    </lineage>
</organism>
<keyword evidence="3" id="KW-1185">Reference proteome</keyword>
<evidence type="ECO:0000313" key="3">
    <source>
        <dbReference type="Proteomes" id="UP000528734"/>
    </source>
</evidence>
<gene>
    <name evidence="2" type="ORF">HCN50_00360</name>
</gene>
<name>A0A7Y4LZV9_9BRAD</name>
<reference evidence="2 3" key="1">
    <citation type="submission" date="2020-03" db="EMBL/GenBank/DDBJ databases">
        <title>Bradyrhizobium diversity isolated from nodules of Muelleranthus trifoliolatus.</title>
        <authorList>
            <person name="Klepa M."/>
            <person name="Helene L."/>
            <person name="Hungria M."/>
        </authorList>
    </citation>
    <scope>NUCLEOTIDE SEQUENCE [LARGE SCALE GENOMIC DNA]</scope>
    <source>
        <strain evidence="2 3">WSM 1744</strain>
    </source>
</reference>
<accession>A0A7Y4LZV9</accession>
<protein>
    <submittedName>
        <fullName evidence="2">Uncharacterized protein</fullName>
    </submittedName>
</protein>
<dbReference type="Proteomes" id="UP000528734">
    <property type="component" value="Unassembled WGS sequence"/>
</dbReference>
<comment type="caution">
    <text evidence="2">The sequence shown here is derived from an EMBL/GenBank/DDBJ whole genome shotgun (WGS) entry which is preliminary data.</text>
</comment>
<evidence type="ECO:0000313" key="2">
    <source>
        <dbReference type="EMBL" id="NOJ44729.1"/>
    </source>
</evidence>
<feature type="compositionally biased region" description="Basic and acidic residues" evidence="1">
    <location>
        <begin position="1"/>
        <end position="14"/>
    </location>
</feature>
<evidence type="ECO:0000256" key="1">
    <source>
        <dbReference type="SAM" id="MobiDB-lite"/>
    </source>
</evidence>
<feature type="compositionally biased region" description="Basic residues" evidence="1">
    <location>
        <begin position="16"/>
        <end position="26"/>
    </location>
</feature>